<dbReference type="InterPro" id="IPR026057">
    <property type="entry name" value="TBL_C"/>
</dbReference>
<dbReference type="Gene3D" id="1.25.40.10">
    <property type="entry name" value="Tetratricopeptide repeat domain"/>
    <property type="match status" value="1"/>
</dbReference>
<evidence type="ECO:0000256" key="2">
    <source>
        <dbReference type="ARBA" id="ARBA00022737"/>
    </source>
</evidence>
<evidence type="ECO:0000259" key="5">
    <source>
        <dbReference type="Pfam" id="PF13839"/>
    </source>
</evidence>
<evidence type="ECO:0000256" key="3">
    <source>
        <dbReference type="PROSITE-ProRule" id="PRU00708"/>
    </source>
</evidence>
<keyword evidence="2" id="KW-0677">Repeat</keyword>
<dbReference type="PROSITE" id="PS51375">
    <property type="entry name" value="PPR"/>
    <property type="match status" value="1"/>
</dbReference>
<evidence type="ECO:0000256" key="4">
    <source>
        <dbReference type="SAM" id="MobiDB-lite"/>
    </source>
</evidence>
<name>A0A5J5ADJ8_9ASTE</name>
<dbReference type="OrthoDB" id="2017681at2759"/>
<keyword evidence="7" id="KW-1185">Reference proteome</keyword>
<dbReference type="InterPro" id="IPR002885">
    <property type="entry name" value="PPR_rpt"/>
</dbReference>
<dbReference type="PANTHER" id="PTHR37381:SF1">
    <property type="entry name" value="PENTATRICOPEPTIDE REPEAT (PPR) SUPERFAMILY PROTEIN"/>
    <property type="match status" value="1"/>
</dbReference>
<sequence>MPLETGSAAVTESAPVAAGGGGGRKDEWATELQPILAGLEVSGAERFGLGLEDWESLLSESGQDQSLLRWIVGDIDDVSFGLKQLLQGANHNEIDNNVSLGIVDQSSSCIPIPTGGSTGNAMTSMTSTLSCGVGSGLSSNDHNNRKIASTTPNSSFRIVNCKGPNVGLNSNPQSITTSLLNNFPLPVSVPPGANFQQQFETPDQKHQIFNAQVSMNQHCFRFDAKIMLEKLRNRRLAFVGDSIGRNQWESLLCMLSSAIPDNTSIYEVNGNPITKHSGYLVFKFKDFNCTIEYYRAPFLVLLGRAPAGVPEKVKTTLKLDQLELSSQQWKGADVLVFNFGHWWNYEKTIRGNRTFSTFSAFKIFKTKASLSESENEVAESFVSELLDDEFINRVSSAKDANEALDMIAEKSKRSGGVVSTSDSCSIISAALDRSNPDLALSIFSAMRSSVDPGTAVGEKGPSAERWKWSRPDVQTYTSLVQGLAASLRVRDALKMIANVCRVGVSPGEEVPFGNIVRCPSCMVAVAVAQPQHGIQIVSCSKCRYQYELVSGNIVSIESEEISMDVPAWKRWLRFLQIMKQSVPAAVHSIVVQTPSGMARTHRFATQTVDLPAQEGERVTIALAAPSNVYREVGPLKFTPKVPNFYPGEPICLTNHRDGRESLLLRAPMKDGGSLSNPSVFFPLLTLLAIGDAASGIIDPSLPQFISLAVVSSLAVGATLNSLVFPKLNQLPQRLVDAIAIRQQLLSQYDILQSRIKDLKEAAENEIWMLARMCQLENKIFAVGEPSYRARRNRVKRVREGLESSLKTRIGLIDSFARISSMIEIEVELDSDVLAAEAASSAESIAEQIQQIMELENLEERWRLQVEANDEVERLLTSEPIPTEQELDI</sequence>
<evidence type="ECO:0000313" key="6">
    <source>
        <dbReference type="EMBL" id="KAA8528228.1"/>
    </source>
</evidence>
<gene>
    <name evidence="6" type="ORF">F0562_035521</name>
</gene>
<dbReference type="Proteomes" id="UP000325577">
    <property type="component" value="Linkage Group LG21"/>
</dbReference>
<comment type="similarity">
    <text evidence="1">Belongs to the PC-esterase family. TBL subfamily.</text>
</comment>
<accession>A0A5J5ADJ8</accession>
<feature type="domain" description="Trichome birefringence-like C-terminal" evidence="5">
    <location>
        <begin position="221"/>
        <end position="356"/>
    </location>
</feature>
<feature type="region of interest" description="Disordered" evidence="4">
    <location>
        <begin position="1"/>
        <end position="25"/>
    </location>
</feature>
<dbReference type="AlphaFoldDB" id="A0A5J5ADJ8"/>
<dbReference type="PANTHER" id="PTHR37381">
    <property type="entry name" value="PENTATRICOPEPTIDE REPEAT (PPR) SUPERFAMILY PROTEIN"/>
    <property type="match status" value="1"/>
</dbReference>
<protein>
    <recommendedName>
        <fullName evidence="5">Trichome birefringence-like C-terminal domain-containing protein</fullName>
    </recommendedName>
</protein>
<dbReference type="InterPro" id="IPR011990">
    <property type="entry name" value="TPR-like_helical_dom_sf"/>
</dbReference>
<evidence type="ECO:0000313" key="7">
    <source>
        <dbReference type="Proteomes" id="UP000325577"/>
    </source>
</evidence>
<dbReference type="GO" id="GO:0016740">
    <property type="term" value="F:transferase activity"/>
    <property type="evidence" value="ECO:0007669"/>
    <property type="project" value="InterPro"/>
</dbReference>
<evidence type="ECO:0000256" key="1">
    <source>
        <dbReference type="ARBA" id="ARBA00007727"/>
    </source>
</evidence>
<dbReference type="EMBL" id="CM018045">
    <property type="protein sequence ID" value="KAA8528228.1"/>
    <property type="molecule type" value="Genomic_DNA"/>
</dbReference>
<dbReference type="Pfam" id="PF13839">
    <property type="entry name" value="PC-Esterase"/>
    <property type="match status" value="1"/>
</dbReference>
<reference evidence="6 7" key="1">
    <citation type="submission" date="2019-09" db="EMBL/GenBank/DDBJ databases">
        <title>A chromosome-level genome assembly of the Chinese tupelo Nyssa sinensis.</title>
        <authorList>
            <person name="Yang X."/>
            <person name="Kang M."/>
            <person name="Yang Y."/>
            <person name="Xiong H."/>
            <person name="Wang M."/>
            <person name="Zhang Z."/>
            <person name="Wang Z."/>
            <person name="Wu H."/>
            <person name="Ma T."/>
            <person name="Liu J."/>
            <person name="Xi Z."/>
        </authorList>
    </citation>
    <scope>NUCLEOTIDE SEQUENCE [LARGE SCALE GENOMIC DNA]</scope>
    <source>
        <strain evidence="6">J267</strain>
        <tissue evidence="6">Leaf</tissue>
    </source>
</reference>
<feature type="repeat" description="PPR" evidence="3">
    <location>
        <begin position="472"/>
        <end position="506"/>
    </location>
</feature>
<proteinExistence type="inferred from homology"/>
<organism evidence="6 7">
    <name type="scientific">Nyssa sinensis</name>
    <dbReference type="NCBI Taxonomy" id="561372"/>
    <lineage>
        <taxon>Eukaryota</taxon>
        <taxon>Viridiplantae</taxon>
        <taxon>Streptophyta</taxon>
        <taxon>Embryophyta</taxon>
        <taxon>Tracheophyta</taxon>
        <taxon>Spermatophyta</taxon>
        <taxon>Magnoliopsida</taxon>
        <taxon>eudicotyledons</taxon>
        <taxon>Gunneridae</taxon>
        <taxon>Pentapetalae</taxon>
        <taxon>asterids</taxon>
        <taxon>Cornales</taxon>
        <taxon>Nyssaceae</taxon>
        <taxon>Nyssa</taxon>
    </lineage>
</organism>